<sequence length="299" mass="33437">MAGCKRISFVLIYAVFLLTSCSLSPASPHYPLAESSALNVTLLATLPTEVDESSGLAMRDGRLWTHNDSGHAATLYQLSEAGDAISRRVHIKNAANYDWEALAQDSDWLYIADCGNNIGDRSWMQIYKVAWQDLEQAEDGAEVVAKRIMFRLADTEPSTRPHAHNDDCEALTVVGDELWLFTKNLQDRHTRLYRLDKTTAVQEVVSSERFFTNGLITGADFDPDTERLALVGYRLGFLNVAAFIWQLPIVNNTPQWELGQYHSIRPTRQWEAILWHQGDLLLTSEASLLGGASLGRIAL</sequence>
<dbReference type="eggNOG" id="COG3204">
    <property type="taxonomic scope" value="Bacteria"/>
</dbReference>
<proteinExistence type="predicted"/>
<dbReference type="PATRIC" id="fig|1129374.4.peg.227"/>
<accession>H3ZA86</accession>
<protein>
    <recommendedName>
        <fullName evidence="4">Lipoprotein</fullName>
    </recommendedName>
</protein>
<dbReference type="PROSITE" id="PS51257">
    <property type="entry name" value="PROKAR_LIPOPROTEIN"/>
    <property type="match status" value="1"/>
</dbReference>
<evidence type="ECO:0000313" key="3">
    <source>
        <dbReference type="Proteomes" id="UP000012046"/>
    </source>
</evidence>
<dbReference type="EMBL" id="AHTH01000004">
    <property type="protein sequence ID" value="EHR42440.1"/>
    <property type="molecule type" value="Genomic_DNA"/>
</dbReference>
<gene>
    <name evidence="2" type="ORF">AJE_01124</name>
</gene>
<keyword evidence="1" id="KW-0732">Signal</keyword>
<reference evidence="2 3" key="1">
    <citation type="journal article" date="2012" name="J. Bacteriol.">
        <title>Genome Sequence of Extracellular-Protease-Producing Alishewanella jeotgali Isolated from Traditional Korean Fermented Seafood.</title>
        <authorList>
            <person name="Jung J."/>
            <person name="Chun J."/>
            <person name="Park W."/>
        </authorList>
    </citation>
    <scope>NUCLEOTIDE SEQUENCE [LARGE SCALE GENOMIC DNA]</scope>
    <source>
        <strain evidence="2 3">KCTC 22429</strain>
    </source>
</reference>
<dbReference type="STRING" id="1129374.AJE_01124"/>
<comment type="caution">
    <text evidence="2">The sequence shown here is derived from an EMBL/GenBank/DDBJ whole genome shotgun (WGS) entry which is preliminary data.</text>
</comment>
<dbReference type="Proteomes" id="UP000012046">
    <property type="component" value="Unassembled WGS sequence"/>
</dbReference>
<feature type="chain" id="PRO_5003591908" description="Lipoprotein" evidence="1">
    <location>
        <begin position="27"/>
        <end position="299"/>
    </location>
</feature>
<evidence type="ECO:0000313" key="2">
    <source>
        <dbReference type="EMBL" id="EHR42440.1"/>
    </source>
</evidence>
<organism evidence="2 3">
    <name type="scientific">Alishewanella jeotgali KCTC 22429</name>
    <dbReference type="NCBI Taxonomy" id="1129374"/>
    <lineage>
        <taxon>Bacteria</taxon>
        <taxon>Pseudomonadati</taxon>
        <taxon>Pseudomonadota</taxon>
        <taxon>Gammaproteobacteria</taxon>
        <taxon>Alteromonadales</taxon>
        <taxon>Alteromonadaceae</taxon>
        <taxon>Alishewanella</taxon>
    </lineage>
</organism>
<name>H3ZA86_9ALTE</name>
<dbReference type="RefSeq" id="WP_008949286.1">
    <property type="nucleotide sequence ID" value="NZ_AHTH01000004.1"/>
</dbReference>
<evidence type="ECO:0008006" key="4">
    <source>
        <dbReference type="Google" id="ProtNLM"/>
    </source>
</evidence>
<keyword evidence="3" id="KW-1185">Reference proteome</keyword>
<feature type="signal peptide" evidence="1">
    <location>
        <begin position="1"/>
        <end position="26"/>
    </location>
</feature>
<dbReference type="SUPFAM" id="SSF63829">
    <property type="entry name" value="Calcium-dependent phosphotriesterase"/>
    <property type="match status" value="1"/>
</dbReference>
<evidence type="ECO:0000256" key="1">
    <source>
        <dbReference type="SAM" id="SignalP"/>
    </source>
</evidence>
<dbReference type="AlphaFoldDB" id="H3ZA86"/>